<dbReference type="AlphaFoldDB" id="A0A059FEJ8"/>
<dbReference type="eggNOG" id="COG3540">
    <property type="taxonomic scope" value="Bacteria"/>
</dbReference>
<organism evidence="2 3">
    <name type="scientific">Hyphomonas jannaschiana VP2</name>
    <dbReference type="NCBI Taxonomy" id="1280952"/>
    <lineage>
        <taxon>Bacteria</taxon>
        <taxon>Pseudomonadati</taxon>
        <taxon>Pseudomonadota</taxon>
        <taxon>Alphaproteobacteria</taxon>
        <taxon>Hyphomonadales</taxon>
        <taxon>Hyphomonadaceae</taxon>
        <taxon>Hyphomonas</taxon>
    </lineage>
</organism>
<dbReference type="InterPro" id="IPR029052">
    <property type="entry name" value="Metallo-depent_PP-like"/>
</dbReference>
<dbReference type="Pfam" id="PF09423">
    <property type="entry name" value="PhoD"/>
    <property type="match status" value="2"/>
</dbReference>
<evidence type="ECO:0000313" key="3">
    <source>
        <dbReference type="Proteomes" id="UP000024816"/>
    </source>
</evidence>
<name>A0A059FEJ8_9PROT</name>
<feature type="domain" description="PhoD-like phosphatase metallophosphatase" evidence="1">
    <location>
        <begin position="190"/>
        <end position="332"/>
    </location>
</feature>
<dbReference type="PATRIC" id="fig|1280952.3.peg.1317"/>
<dbReference type="Proteomes" id="UP000024816">
    <property type="component" value="Unassembled WGS sequence"/>
</dbReference>
<dbReference type="Gene3D" id="3.60.21.70">
    <property type="entry name" value="PhoD-like phosphatase"/>
    <property type="match status" value="1"/>
</dbReference>
<proteinExistence type="predicted"/>
<evidence type="ECO:0000313" key="2">
    <source>
        <dbReference type="EMBL" id="KCZ88953.1"/>
    </source>
</evidence>
<gene>
    <name evidence="2" type="ORF">HJA_06647</name>
</gene>
<dbReference type="InterPro" id="IPR038607">
    <property type="entry name" value="PhoD-like_sf"/>
</dbReference>
<dbReference type="InterPro" id="IPR018946">
    <property type="entry name" value="PhoD-like_MPP"/>
</dbReference>
<comment type="caution">
    <text evidence="2">The sequence shown here is derived from an EMBL/GenBank/DDBJ whole genome shotgun (WGS) entry which is preliminary data.</text>
</comment>
<reference evidence="2 3" key="1">
    <citation type="journal article" date="2014" name="Antonie Van Leeuwenhoek">
        <title>Hyphomonas beringensis sp. nov. and Hyphomonas chukchiensis sp. nov., isolated from surface seawater of the Bering Sea and Chukchi Sea.</title>
        <authorList>
            <person name="Li C."/>
            <person name="Lai Q."/>
            <person name="Li G."/>
            <person name="Dong C."/>
            <person name="Wang J."/>
            <person name="Liao Y."/>
            <person name="Shao Z."/>
        </authorList>
    </citation>
    <scope>NUCLEOTIDE SEQUENCE [LARGE SCALE GENOMIC DNA]</scope>
    <source>
        <strain evidence="2 3">VP2</strain>
    </source>
</reference>
<accession>A0A059FEJ8</accession>
<sequence length="379" mass="42317">MIGLAACQAPGPISIPGITRAPQSAEEALEAYYRALPDDYYPEAPPGLPLPSSDQAISRILVGSCLDEEKGDNETLRSVAATPADLFLMIGDNVYGDSDGDAYRTGDADLTELRESFSDLAARPDFQAVRKAHPMMVAWDDHDYGLNDGGKHFAFRRLSERIHERFWGLANKDVGAWPGTYYARSFGPEGKRTQIIMLDTRFFRSDLTDTDDASVKGKERYMPSSDPNQDMLGNDQWTWLENELQKPADLRLIVSSIQVMSDAHGWEAWSRLPAERQRLYRLIRETGAQGVVFVSGDRHTGFLYKADDLLPYPVYELTASSFNKSYRDTTDEMDARQIGAGYPKENFGSLDINWDEGTVTLAIHASDGSTVEEATDKFR</sequence>
<dbReference type="SUPFAM" id="SSF56300">
    <property type="entry name" value="Metallo-dependent phosphatases"/>
    <property type="match status" value="1"/>
</dbReference>
<keyword evidence="3" id="KW-1185">Reference proteome</keyword>
<protein>
    <submittedName>
        <fullName evidence="2">Alkaline phosphatase-like protein</fullName>
    </submittedName>
</protein>
<evidence type="ECO:0000259" key="1">
    <source>
        <dbReference type="Pfam" id="PF09423"/>
    </source>
</evidence>
<dbReference type="STRING" id="1280952.HJA_06647"/>
<dbReference type="EMBL" id="ARYJ01000004">
    <property type="protein sequence ID" value="KCZ88953.1"/>
    <property type="molecule type" value="Genomic_DNA"/>
</dbReference>
<dbReference type="CDD" id="cd07389">
    <property type="entry name" value="MPP_PhoD"/>
    <property type="match status" value="1"/>
</dbReference>
<dbReference type="PANTHER" id="PTHR33987">
    <property type="entry name" value="CALCINEURIN-LIKE METALLO-PHOSPHOESTERASE SUPERFAMILY PROTEIN"/>
    <property type="match status" value="1"/>
</dbReference>
<dbReference type="PANTHER" id="PTHR33987:SF1">
    <property type="entry name" value="CALCINEURIN-LIKE METALLO-PHOSPHOESTERASE SUPERFAMILY PROTEIN"/>
    <property type="match status" value="1"/>
</dbReference>
<feature type="domain" description="PhoD-like phosphatase metallophosphatase" evidence="1">
    <location>
        <begin position="62"/>
        <end position="143"/>
    </location>
</feature>